<gene>
    <name evidence="2" type="ORF">NWE73_05250</name>
</gene>
<organism evidence="2 3">
    <name type="scientific">Bdellovibrio svalbardensis</name>
    <dbReference type="NCBI Taxonomy" id="2972972"/>
    <lineage>
        <taxon>Bacteria</taxon>
        <taxon>Pseudomonadati</taxon>
        <taxon>Bdellovibrionota</taxon>
        <taxon>Bdellovibrionia</taxon>
        <taxon>Bdellovibrionales</taxon>
        <taxon>Pseudobdellovibrionaceae</taxon>
        <taxon>Bdellovibrio</taxon>
    </lineage>
</organism>
<comment type="caution">
    <text evidence="2">The sequence shown here is derived from an EMBL/GenBank/DDBJ whole genome shotgun (WGS) entry which is preliminary data.</text>
</comment>
<dbReference type="Proteomes" id="UP001152321">
    <property type="component" value="Unassembled WGS sequence"/>
</dbReference>
<keyword evidence="3" id="KW-1185">Reference proteome</keyword>
<evidence type="ECO:0000313" key="3">
    <source>
        <dbReference type="Proteomes" id="UP001152321"/>
    </source>
</evidence>
<proteinExistence type="predicted"/>
<reference evidence="2" key="1">
    <citation type="submission" date="2022-08" db="EMBL/GenBank/DDBJ databases">
        <title>Novel Bdellovibrio Species Isolated from Svalbard: Designation Bdellovibrio svalbardensis.</title>
        <authorList>
            <person name="Mitchell R.J."/>
            <person name="Choi S.Y."/>
        </authorList>
    </citation>
    <scope>NUCLEOTIDE SEQUENCE</scope>
    <source>
        <strain evidence="2">PAP01</strain>
    </source>
</reference>
<keyword evidence="1" id="KW-0175">Coiled coil</keyword>
<evidence type="ECO:0000256" key="1">
    <source>
        <dbReference type="SAM" id="Coils"/>
    </source>
</evidence>
<evidence type="ECO:0008006" key="4">
    <source>
        <dbReference type="Google" id="ProtNLM"/>
    </source>
</evidence>
<dbReference type="RefSeq" id="WP_277577226.1">
    <property type="nucleotide sequence ID" value="NZ_JANRMI010000001.1"/>
</dbReference>
<accession>A0ABT6DFY2</accession>
<evidence type="ECO:0000313" key="2">
    <source>
        <dbReference type="EMBL" id="MDG0815756.1"/>
    </source>
</evidence>
<name>A0ABT6DFY2_9BACT</name>
<sequence length="209" mass="23156">MKKTLLFTATALFIAGYSTGCSSAKKRETQVLKDESISTNLSKEESLGGDSSIGVDQEGNVMHMDKTQLTEYLQNLKYETFKEYEALYGIREYSSKGLAGKVNACNNKANSKKYGGDGTPVKPVQGPEAMNPEMMTEWKNFNKKKKSSDTNATVDVGYNEKGQVTAVTKENLLETIERYQDYRKSLAEKRVELEQSLAACEAKIEAAAQ</sequence>
<dbReference type="EMBL" id="JANRMI010000001">
    <property type="protein sequence ID" value="MDG0815756.1"/>
    <property type="molecule type" value="Genomic_DNA"/>
</dbReference>
<feature type="coiled-coil region" evidence="1">
    <location>
        <begin position="169"/>
        <end position="203"/>
    </location>
</feature>
<protein>
    <recommendedName>
        <fullName evidence="4">Lipoprotein</fullName>
    </recommendedName>
</protein>